<dbReference type="PANTHER" id="PTHR46280:SF3">
    <property type="entry name" value="PLECKSTRIN HOMOLOGY DOMAIN-CONTAINING FAMILY F MEMBER 1 HOMOLOG"/>
    <property type="match status" value="1"/>
</dbReference>
<dbReference type="InterPro" id="IPR017455">
    <property type="entry name" value="Znf_FYVE-rel"/>
</dbReference>
<evidence type="ECO:0000259" key="5">
    <source>
        <dbReference type="PROSITE" id="PS50178"/>
    </source>
</evidence>
<evidence type="ECO:0000256" key="4">
    <source>
        <dbReference type="PROSITE-ProRule" id="PRU00091"/>
    </source>
</evidence>
<dbReference type="Pfam" id="PF01363">
    <property type="entry name" value="FYVE"/>
    <property type="match status" value="1"/>
</dbReference>
<dbReference type="InterPro" id="IPR013083">
    <property type="entry name" value="Znf_RING/FYVE/PHD"/>
</dbReference>
<dbReference type="Gene3D" id="3.30.40.10">
    <property type="entry name" value="Zinc/RING finger domain, C3HC4 (zinc finger)"/>
    <property type="match status" value="1"/>
</dbReference>
<keyword evidence="7" id="KW-1185">Reference proteome</keyword>
<dbReference type="InterPro" id="IPR000306">
    <property type="entry name" value="Znf_FYVE"/>
</dbReference>
<dbReference type="SUPFAM" id="SSF57903">
    <property type="entry name" value="FYVE/PHD zinc finger"/>
    <property type="match status" value="1"/>
</dbReference>
<dbReference type="PROSITE" id="PS50178">
    <property type="entry name" value="ZF_FYVE"/>
    <property type="match status" value="1"/>
</dbReference>
<evidence type="ECO:0000256" key="2">
    <source>
        <dbReference type="ARBA" id="ARBA00022771"/>
    </source>
</evidence>
<organism evidence="6 7">
    <name type="scientific">Prorocentrum cordatum</name>
    <dbReference type="NCBI Taxonomy" id="2364126"/>
    <lineage>
        <taxon>Eukaryota</taxon>
        <taxon>Sar</taxon>
        <taxon>Alveolata</taxon>
        <taxon>Dinophyceae</taxon>
        <taxon>Prorocentrales</taxon>
        <taxon>Prorocentraceae</taxon>
        <taxon>Prorocentrum</taxon>
    </lineage>
</organism>
<dbReference type="Proteomes" id="UP001189429">
    <property type="component" value="Unassembled WGS sequence"/>
</dbReference>
<feature type="non-terminal residue" evidence="6">
    <location>
        <position position="1"/>
    </location>
</feature>
<evidence type="ECO:0000256" key="1">
    <source>
        <dbReference type="ARBA" id="ARBA00022723"/>
    </source>
</evidence>
<dbReference type="InterPro" id="IPR051765">
    <property type="entry name" value="PH_domain-containing_F"/>
</dbReference>
<dbReference type="EMBL" id="CAUYUJ010007983">
    <property type="protein sequence ID" value="CAK0822526.1"/>
    <property type="molecule type" value="Genomic_DNA"/>
</dbReference>
<keyword evidence="1" id="KW-0479">Metal-binding</keyword>
<dbReference type="InterPro" id="IPR011011">
    <property type="entry name" value="Znf_FYVE_PHD"/>
</dbReference>
<gene>
    <name evidence="6" type="ORF">PCOR1329_LOCUS23528</name>
</gene>
<keyword evidence="2 4" id="KW-0863">Zinc-finger</keyword>
<sequence>RHHCRACGRVVCGDCSKGTLRLQGPSSAKERVCDSCVDLRQHHRSAADELDDRNRMEASLKENLAEKLKQATWYEEFLKKICSEGDATPLDP</sequence>
<dbReference type="PANTHER" id="PTHR46280">
    <property type="entry name" value="PLECKSTRIN HOMOLOGY DOMAIN-CONTAINING FAMILY F MEMBER 2-RELATED"/>
    <property type="match status" value="1"/>
</dbReference>
<feature type="domain" description="FYVE-type" evidence="5">
    <location>
        <begin position="1"/>
        <end position="41"/>
    </location>
</feature>
<comment type="caution">
    <text evidence="6">The sequence shown here is derived from an EMBL/GenBank/DDBJ whole genome shotgun (WGS) entry which is preliminary data.</text>
</comment>
<accession>A0ABN9RUV9</accession>
<name>A0ABN9RUV9_9DINO</name>
<proteinExistence type="predicted"/>
<feature type="non-terminal residue" evidence="6">
    <location>
        <position position="92"/>
    </location>
</feature>
<keyword evidence="3" id="KW-0862">Zinc</keyword>
<reference evidence="6" key="1">
    <citation type="submission" date="2023-10" db="EMBL/GenBank/DDBJ databases">
        <authorList>
            <person name="Chen Y."/>
            <person name="Shah S."/>
            <person name="Dougan E. K."/>
            <person name="Thang M."/>
            <person name="Chan C."/>
        </authorList>
    </citation>
    <scope>NUCLEOTIDE SEQUENCE [LARGE SCALE GENOMIC DNA]</scope>
</reference>
<evidence type="ECO:0000256" key="3">
    <source>
        <dbReference type="ARBA" id="ARBA00022833"/>
    </source>
</evidence>
<evidence type="ECO:0000313" key="7">
    <source>
        <dbReference type="Proteomes" id="UP001189429"/>
    </source>
</evidence>
<evidence type="ECO:0000313" key="6">
    <source>
        <dbReference type="EMBL" id="CAK0822526.1"/>
    </source>
</evidence>
<protein>
    <recommendedName>
        <fullName evidence="5">FYVE-type domain-containing protein</fullName>
    </recommendedName>
</protein>